<evidence type="ECO:0000256" key="1">
    <source>
        <dbReference type="SAM" id="Phobius"/>
    </source>
</evidence>
<feature type="transmembrane region" description="Helical" evidence="1">
    <location>
        <begin position="97"/>
        <end position="118"/>
    </location>
</feature>
<dbReference type="EMBL" id="FNBD01000005">
    <property type="protein sequence ID" value="SDE94342.1"/>
    <property type="molecule type" value="Genomic_DNA"/>
</dbReference>
<dbReference type="AlphaFoldDB" id="A0A1G7H1M6"/>
<proteinExistence type="predicted"/>
<feature type="transmembrane region" description="Helical" evidence="1">
    <location>
        <begin position="139"/>
        <end position="157"/>
    </location>
</feature>
<keyword evidence="1" id="KW-0472">Membrane</keyword>
<dbReference type="Pfam" id="PF14093">
    <property type="entry name" value="DUF4271"/>
    <property type="match status" value="1"/>
</dbReference>
<keyword evidence="1" id="KW-0812">Transmembrane</keyword>
<organism evidence="2 3">
    <name type="scientific">Cellulophaga baltica</name>
    <dbReference type="NCBI Taxonomy" id="76594"/>
    <lineage>
        <taxon>Bacteria</taxon>
        <taxon>Pseudomonadati</taxon>
        <taxon>Bacteroidota</taxon>
        <taxon>Flavobacteriia</taxon>
        <taxon>Flavobacteriales</taxon>
        <taxon>Flavobacteriaceae</taxon>
        <taxon>Cellulophaga</taxon>
    </lineage>
</organism>
<sequence>MKEVLLRSIENIDWITLILCCSITTLVLAKKIYYGRFVNFIILPFNNKYIFLYNKKDKLSHWFTIFLSIFQLLNFTLFLYFIDSVFKLSHHINTPFTYIITLGILITFFFSKLILHLCNAFVFNMQGAISEFLFKKISYFNYSSLIMFVANILLAYILKDSKIVIYITVLLIAVINILGWVTAIRNHQKLITNNFFYFILYLCALEIAPLVLLGDYFKD</sequence>
<gene>
    <name evidence="2" type="ORF">SAMN04487992_105216</name>
</gene>
<feature type="transmembrane region" description="Helical" evidence="1">
    <location>
        <begin position="163"/>
        <end position="183"/>
    </location>
</feature>
<dbReference type="RefSeq" id="WP_074538338.1">
    <property type="nucleotide sequence ID" value="NZ_FNBD01000005.1"/>
</dbReference>
<keyword evidence="3" id="KW-1185">Reference proteome</keyword>
<feature type="transmembrane region" description="Helical" evidence="1">
    <location>
        <begin position="195"/>
        <end position="217"/>
    </location>
</feature>
<name>A0A1G7H1M6_9FLAO</name>
<evidence type="ECO:0008006" key="4">
    <source>
        <dbReference type="Google" id="ProtNLM"/>
    </source>
</evidence>
<evidence type="ECO:0000313" key="2">
    <source>
        <dbReference type="EMBL" id="SDE94342.1"/>
    </source>
</evidence>
<feature type="transmembrane region" description="Helical" evidence="1">
    <location>
        <begin position="12"/>
        <end position="29"/>
    </location>
</feature>
<feature type="transmembrane region" description="Helical" evidence="1">
    <location>
        <begin position="62"/>
        <end position="82"/>
    </location>
</feature>
<dbReference type="eggNOG" id="ENOG502ZCTU">
    <property type="taxonomic scope" value="Bacteria"/>
</dbReference>
<dbReference type="Proteomes" id="UP000182114">
    <property type="component" value="Unassembled WGS sequence"/>
</dbReference>
<protein>
    <recommendedName>
        <fullName evidence="4">DUF4271 domain-containing protein</fullName>
    </recommendedName>
</protein>
<reference evidence="3" key="1">
    <citation type="submission" date="2016-10" db="EMBL/GenBank/DDBJ databases">
        <authorList>
            <person name="Varghese N."/>
            <person name="Submissions S."/>
        </authorList>
    </citation>
    <scope>NUCLEOTIDE SEQUENCE [LARGE SCALE GENOMIC DNA]</scope>
    <source>
        <strain evidence="3">DSM 24729</strain>
    </source>
</reference>
<keyword evidence="1" id="KW-1133">Transmembrane helix</keyword>
<accession>A0A1G7H1M6</accession>
<evidence type="ECO:0000313" key="3">
    <source>
        <dbReference type="Proteomes" id="UP000182114"/>
    </source>
</evidence>
<dbReference type="InterPro" id="IPR025367">
    <property type="entry name" value="DUF4271"/>
</dbReference>